<dbReference type="GO" id="GO:0004595">
    <property type="term" value="F:pantetheine-phosphate adenylyltransferase activity"/>
    <property type="evidence" value="ECO:0007669"/>
    <property type="project" value="UniProtKB-UniRule"/>
</dbReference>
<dbReference type="SUPFAM" id="SSF52374">
    <property type="entry name" value="Nucleotidylyl transferase"/>
    <property type="match status" value="1"/>
</dbReference>
<dbReference type="Proteomes" id="UP000190460">
    <property type="component" value="Unassembled WGS sequence"/>
</dbReference>
<dbReference type="NCBIfam" id="TIGR00125">
    <property type="entry name" value="cyt_tran_rel"/>
    <property type="match status" value="1"/>
</dbReference>
<feature type="site" description="Transition state stabilizer" evidence="9">
    <location>
        <position position="18"/>
    </location>
</feature>
<feature type="binding site" evidence="9">
    <location>
        <position position="10"/>
    </location>
    <ligand>
        <name>substrate</name>
    </ligand>
</feature>
<dbReference type="PRINTS" id="PR01020">
    <property type="entry name" value="LPSBIOSNTHSS"/>
</dbReference>
<comment type="cofactor">
    <cofactor evidence="9">
        <name>Mg(2+)</name>
        <dbReference type="ChEBI" id="CHEBI:18420"/>
    </cofactor>
</comment>
<dbReference type="HAMAP" id="MF_00151">
    <property type="entry name" value="PPAT_bact"/>
    <property type="match status" value="1"/>
</dbReference>
<evidence type="ECO:0000313" key="12">
    <source>
        <dbReference type="Proteomes" id="UP000190460"/>
    </source>
</evidence>
<keyword evidence="4 9" id="KW-0547">Nucleotide-binding</keyword>
<dbReference type="UniPathway" id="UPA00241">
    <property type="reaction ID" value="UER00355"/>
</dbReference>
<dbReference type="GO" id="GO:0005524">
    <property type="term" value="F:ATP binding"/>
    <property type="evidence" value="ECO:0007669"/>
    <property type="project" value="UniProtKB-KW"/>
</dbReference>
<dbReference type="STRING" id="92487.SAMN02745130_00011"/>
<dbReference type="Pfam" id="PF01467">
    <property type="entry name" value="CTP_transf_like"/>
    <property type="match status" value="1"/>
</dbReference>
<dbReference type="PANTHER" id="PTHR21342">
    <property type="entry name" value="PHOSPHOPANTETHEINE ADENYLYLTRANSFERASE"/>
    <property type="match status" value="1"/>
</dbReference>
<feature type="binding site" evidence="9">
    <location>
        <begin position="127"/>
        <end position="133"/>
    </location>
    <ligand>
        <name>ATP</name>
        <dbReference type="ChEBI" id="CHEBI:30616"/>
    </ligand>
</feature>
<evidence type="ECO:0000256" key="2">
    <source>
        <dbReference type="ARBA" id="ARBA00022679"/>
    </source>
</evidence>
<dbReference type="CDD" id="cd02163">
    <property type="entry name" value="PPAT"/>
    <property type="match status" value="1"/>
</dbReference>
<dbReference type="EC" id="2.7.7.3" evidence="9"/>
<evidence type="ECO:0000256" key="9">
    <source>
        <dbReference type="HAMAP-Rule" id="MF_00151"/>
    </source>
</evidence>
<dbReference type="InterPro" id="IPR004821">
    <property type="entry name" value="Cyt_trans-like"/>
</dbReference>
<dbReference type="GO" id="GO:0005737">
    <property type="term" value="C:cytoplasm"/>
    <property type="evidence" value="ECO:0007669"/>
    <property type="project" value="UniProtKB-SubCell"/>
</dbReference>
<evidence type="ECO:0000256" key="1">
    <source>
        <dbReference type="ARBA" id="ARBA00022490"/>
    </source>
</evidence>
<dbReference type="PANTHER" id="PTHR21342:SF1">
    <property type="entry name" value="PHOSPHOPANTETHEINE ADENYLYLTRANSFERASE"/>
    <property type="match status" value="1"/>
</dbReference>
<feature type="binding site" evidence="9">
    <location>
        <begin position="10"/>
        <end position="11"/>
    </location>
    <ligand>
        <name>ATP</name>
        <dbReference type="ChEBI" id="CHEBI:30616"/>
    </ligand>
</feature>
<feature type="domain" description="Cytidyltransferase-like" evidence="10">
    <location>
        <begin position="6"/>
        <end position="137"/>
    </location>
</feature>
<dbReference type="InterPro" id="IPR014729">
    <property type="entry name" value="Rossmann-like_a/b/a_fold"/>
</dbReference>
<dbReference type="EMBL" id="FUYB01000001">
    <property type="protein sequence ID" value="SKA67284.1"/>
    <property type="molecule type" value="Genomic_DNA"/>
</dbReference>
<dbReference type="OrthoDB" id="9806661at2"/>
<proteinExistence type="inferred from homology"/>
<comment type="pathway">
    <text evidence="9">Cofactor biosynthesis; coenzyme A biosynthesis; CoA from (R)-pantothenate: step 4/5.</text>
</comment>
<feature type="binding site" evidence="9">
    <location>
        <position position="18"/>
    </location>
    <ligand>
        <name>ATP</name>
        <dbReference type="ChEBI" id="CHEBI:30616"/>
    </ligand>
</feature>
<keyword evidence="6 9" id="KW-0460">Magnesium</keyword>
<feature type="binding site" evidence="9">
    <location>
        <position position="42"/>
    </location>
    <ligand>
        <name>substrate</name>
    </ligand>
</feature>
<feature type="binding site" evidence="9">
    <location>
        <begin position="92"/>
        <end position="94"/>
    </location>
    <ligand>
        <name>ATP</name>
        <dbReference type="ChEBI" id="CHEBI:30616"/>
    </ligand>
</feature>
<comment type="function">
    <text evidence="9">Reversibly transfers an adenylyl group from ATP to 4'-phosphopantetheine, yielding dephospho-CoA (dPCoA) and pyrophosphate.</text>
</comment>
<feature type="binding site" evidence="9">
    <location>
        <position position="91"/>
    </location>
    <ligand>
        <name>substrate</name>
    </ligand>
</feature>
<dbReference type="AlphaFoldDB" id="A0A1T4VQM1"/>
<keyword evidence="3 9" id="KW-0548">Nucleotidyltransferase</keyword>
<evidence type="ECO:0000256" key="3">
    <source>
        <dbReference type="ARBA" id="ARBA00022695"/>
    </source>
</evidence>
<comment type="subcellular location">
    <subcellularLocation>
        <location evidence="9">Cytoplasm</location>
    </subcellularLocation>
</comment>
<sequence length="173" mass="19154">MELTAIYPGTFDPLTNGHLDLIKRARRLFKSVVVGVAANPRKKPLFSLEERVSLIRQEVLNHGLEGTVTVVGFECLLVDFACQCNARVLIRGMRAVSDFEFEFQLASMNRALAPDVESVFLMPGESFSFVSSTLVKEVGKLGGDISRFVSPQVNEALQHKIAEWKAGQDSIQI</sequence>
<evidence type="ECO:0000313" key="11">
    <source>
        <dbReference type="EMBL" id="SKA67284.1"/>
    </source>
</evidence>
<keyword evidence="7 9" id="KW-0173">Coenzyme A biosynthesis</keyword>
<evidence type="ECO:0000256" key="4">
    <source>
        <dbReference type="ARBA" id="ARBA00022741"/>
    </source>
</evidence>
<evidence type="ECO:0000256" key="5">
    <source>
        <dbReference type="ARBA" id="ARBA00022840"/>
    </source>
</evidence>
<dbReference type="Gene3D" id="3.40.50.620">
    <property type="entry name" value="HUPs"/>
    <property type="match status" value="1"/>
</dbReference>
<reference evidence="11 12" key="1">
    <citation type="submission" date="2017-02" db="EMBL/GenBank/DDBJ databases">
        <authorList>
            <person name="Peterson S.W."/>
        </authorList>
    </citation>
    <scope>NUCLEOTIDE SEQUENCE [LARGE SCALE GENOMIC DNA]</scope>
    <source>
        <strain evidence="11 12">ATCC 49788</strain>
    </source>
</reference>
<feature type="binding site" evidence="9">
    <location>
        <position position="77"/>
    </location>
    <ligand>
        <name>substrate</name>
    </ligand>
</feature>
<keyword evidence="5 9" id="KW-0067">ATP-binding</keyword>
<name>A0A1T4VQM1_9GAMM</name>
<dbReference type="RefSeq" id="WP_078920539.1">
    <property type="nucleotide sequence ID" value="NZ_FUYB01000001.1"/>
</dbReference>
<comment type="catalytic activity">
    <reaction evidence="8 9">
        <text>(R)-4'-phosphopantetheine + ATP + H(+) = 3'-dephospho-CoA + diphosphate</text>
        <dbReference type="Rhea" id="RHEA:19801"/>
        <dbReference type="ChEBI" id="CHEBI:15378"/>
        <dbReference type="ChEBI" id="CHEBI:30616"/>
        <dbReference type="ChEBI" id="CHEBI:33019"/>
        <dbReference type="ChEBI" id="CHEBI:57328"/>
        <dbReference type="ChEBI" id="CHEBI:61723"/>
        <dbReference type="EC" id="2.7.7.3"/>
    </reaction>
</comment>
<dbReference type="NCBIfam" id="TIGR01510">
    <property type="entry name" value="coaD_prev_kdtB"/>
    <property type="match status" value="1"/>
</dbReference>
<keyword evidence="12" id="KW-1185">Reference proteome</keyword>
<protein>
    <recommendedName>
        <fullName evidence="9">Phosphopantetheine adenylyltransferase</fullName>
        <ecNumber evidence="9">2.7.7.3</ecNumber>
    </recommendedName>
    <alternativeName>
        <fullName evidence="9">Dephospho-CoA pyrophosphorylase</fullName>
    </alternativeName>
    <alternativeName>
        <fullName evidence="9">Pantetheine-phosphate adenylyltransferase</fullName>
        <shortName evidence="9">PPAT</shortName>
    </alternativeName>
</protein>
<gene>
    <name evidence="9" type="primary">coaD</name>
    <name evidence="11" type="ORF">SAMN02745130_00011</name>
</gene>
<feature type="binding site" evidence="9">
    <location>
        <position position="102"/>
    </location>
    <ligand>
        <name>ATP</name>
        <dbReference type="ChEBI" id="CHEBI:30616"/>
    </ligand>
</feature>
<keyword evidence="1 9" id="KW-0963">Cytoplasm</keyword>
<organism evidence="11 12">
    <name type="scientific">Thiothrix eikelboomii</name>
    <dbReference type="NCBI Taxonomy" id="92487"/>
    <lineage>
        <taxon>Bacteria</taxon>
        <taxon>Pseudomonadati</taxon>
        <taxon>Pseudomonadota</taxon>
        <taxon>Gammaproteobacteria</taxon>
        <taxon>Thiotrichales</taxon>
        <taxon>Thiotrichaceae</taxon>
        <taxon>Thiothrix</taxon>
    </lineage>
</organism>
<evidence type="ECO:0000259" key="10">
    <source>
        <dbReference type="Pfam" id="PF01467"/>
    </source>
</evidence>
<evidence type="ECO:0000256" key="7">
    <source>
        <dbReference type="ARBA" id="ARBA00022993"/>
    </source>
</evidence>
<evidence type="ECO:0000256" key="6">
    <source>
        <dbReference type="ARBA" id="ARBA00022842"/>
    </source>
</evidence>
<keyword evidence="2 9" id="KW-0808">Transferase</keyword>
<comment type="subunit">
    <text evidence="9">Homohexamer.</text>
</comment>
<comment type="similarity">
    <text evidence="9">Belongs to the bacterial CoaD family.</text>
</comment>
<evidence type="ECO:0000256" key="8">
    <source>
        <dbReference type="ARBA" id="ARBA00029346"/>
    </source>
</evidence>
<dbReference type="GO" id="GO:0015937">
    <property type="term" value="P:coenzyme A biosynthetic process"/>
    <property type="evidence" value="ECO:0007669"/>
    <property type="project" value="UniProtKB-UniRule"/>
</dbReference>
<accession>A0A1T4VQM1</accession>
<dbReference type="InterPro" id="IPR001980">
    <property type="entry name" value="PPAT"/>
</dbReference>